<dbReference type="InterPro" id="IPR036135">
    <property type="entry name" value="MoeA_linker/N_sf"/>
</dbReference>
<dbReference type="InterPro" id="IPR036688">
    <property type="entry name" value="MoeA_C_domain_IV_sf"/>
</dbReference>
<dbReference type="Gene3D" id="2.40.340.10">
    <property type="entry name" value="MoeA, C-terminal, domain IV"/>
    <property type="match status" value="1"/>
</dbReference>
<evidence type="ECO:0000256" key="4">
    <source>
        <dbReference type="ARBA" id="ARBA00010763"/>
    </source>
</evidence>
<keyword evidence="9 11" id="KW-0501">Molybdenum cofactor biosynthesis</keyword>
<evidence type="ECO:0000256" key="2">
    <source>
        <dbReference type="ARBA" id="ARBA00002901"/>
    </source>
</evidence>
<dbReference type="RefSeq" id="WP_184263509.1">
    <property type="nucleotide sequence ID" value="NZ_JACIIX010000007.1"/>
</dbReference>
<dbReference type="PANTHER" id="PTHR10192">
    <property type="entry name" value="MOLYBDOPTERIN BIOSYNTHESIS PROTEIN"/>
    <property type="match status" value="1"/>
</dbReference>
<accession>A0A7X0DMV9</accession>
<gene>
    <name evidence="13" type="ORF">FHS48_002104</name>
</gene>
<dbReference type="Gene3D" id="3.90.105.10">
    <property type="entry name" value="Molybdopterin biosynthesis moea protein, domain 2"/>
    <property type="match status" value="1"/>
</dbReference>
<dbReference type="Gene3D" id="2.170.190.11">
    <property type="entry name" value="Molybdopterin biosynthesis moea protein, domain 3"/>
    <property type="match status" value="1"/>
</dbReference>
<keyword evidence="5 11" id="KW-0500">Molybdenum</keyword>
<comment type="similarity">
    <text evidence="4 11">Belongs to the MoeA family.</text>
</comment>
<comment type="cofactor">
    <cofactor evidence="1 11">
        <name>Mg(2+)</name>
        <dbReference type="ChEBI" id="CHEBI:18420"/>
    </cofactor>
</comment>
<dbReference type="Gene3D" id="3.40.980.10">
    <property type="entry name" value="MoaB/Mog-like domain"/>
    <property type="match status" value="1"/>
</dbReference>
<evidence type="ECO:0000256" key="5">
    <source>
        <dbReference type="ARBA" id="ARBA00022505"/>
    </source>
</evidence>
<evidence type="ECO:0000313" key="13">
    <source>
        <dbReference type="EMBL" id="MBB6210679.1"/>
    </source>
</evidence>
<dbReference type="GO" id="GO:0006777">
    <property type="term" value="P:Mo-molybdopterin cofactor biosynthetic process"/>
    <property type="evidence" value="ECO:0007669"/>
    <property type="project" value="UniProtKB-UniRule"/>
</dbReference>
<keyword evidence="6 11" id="KW-0808">Transferase</keyword>
<dbReference type="InterPro" id="IPR005110">
    <property type="entry name" value="MoeA_linker/N"/>
</dbReference>
<sequence length="434" mass="45321">MAVESSSLSPISADCFAPSQGLLPLEEAWRRIAVSVSPVCAGEDCAVPQAAGRILAEPVVASLPMPPHDNAAMDGYAVSGADLAAARARGEDRIVLPVVRRIAAGDPPGEAVPPGQAVRIFTGAPLPPGLETVVMQEDCVTAQEGGQILVSLPSAVATGDNRRRAGEDVETGQTVLSPGVRLRPADVAMAAAVGRTRLRVFRPLRVALFSTGSELREPGQPLPPGCIHDSNRYGVMAMLRALGCDLTDLGILPDKAPAIRAALDGAAEDHDLVITSGGVSVGEEDHVKGAVDSLGGLHFWKLALKPGRPVALGTVRGAAFLGLPGNPVSALVTLLLIGRPLIHRLQGRAETPLVRYPLPAAFTFSKKPGRQEFIRVWTGTDSAGRLVLRAFPSQSSGVLSSMVQATGLADLSREGTGVREGETLDYIPFTEALW</sequence>
<dbReference type="SUPFAM" id="SSF63867">
    <property type="entry name" value="MoeA C-terminal domain-like"/>
    <property type="match status" value="1"/>
</dbReference>
<evidence type="ECO:0000256" key="10">
    <source>
        <dbReference type="ARBA" id="ARBA00047317"/>
    </source>
</evidence>
<dbReference type="InterPro" id="IPR038987">
    <property type="entry name" value="MoeA-like"/>
</dbReference>
<evidence type="ECO:0000256" key="3">
    <source>
        <dbReference type="ARBA" id="ARBA00005046"/>
    </source>
</evidence>
<evidence type="ECO:0000313" key="14">
    <source>
        <dbReference type="Proteomes" id="UP000544872"/>
    </source>
</evidence>
<dbReference type="EMBL" id="JACIIX010000007">
    <property type="protein sequence ID" value="MBB6210679.1"/>
    <property type="molecule type" value="Genomic_DNA"/>
</dbReference>
<evidence type="ECO:0000256" key="6">
    <source>
        <dbReference type="ARBA" id="ARBA00022679"/>
    </source>
</evidence>
<dbReference type="SUPFAM" id="SSF63882">
    <property type="entry name" value="MoeA N-terminal region -like"/>
    <property type="match status" value="1"/>
</dbReference>
<evidence type="ECO:0000256" key="7">
    <source>
        <dbReference type="ARBA" id="ARBA00022723"/>
    </source>
</evidence>
<evidence type="ECO:0000256" key="9">
    <source>
        <dbReference type="ARBA" id="ARBA00023150"/>
    </source>
</evidence>
<evidence type="ECO:0000259" key="12">
    <source>
        <dbReference type="SMART" id="SM00852"/>
    </source>
</evidence>
<dbReference type="CDD" id="cd00887">
    <property type="entry name" value="MoeA"/>
    <property type="match status" value="1"/>
</dbReference>
<name>A0A7X0DMV9_NOVIT</name>
<feature type="domain" description="MoaB/Mog" evidence="12">
    <location>
        <begin position="207"/>
        <end position="344"/>
    </location>
</feature>
<dbReference type="UniPathway" id="UPA00344"/>
<evidence type="ECO:0000256" key="11">
    <source>
        <dbReference type="RuleBase" id="RU365090"/>
    </source>
</evidence>
<dbReference type="EC" id="2.10.1.1" evidence="11"/>
<dbReference type="InterPro" id="IPR001453">
    <property type="entry name" value="MoaB/Mog_dom"/>
</dbReference>
<protein>
    <recommendedName>
        <fullName evidence="11">Molybdopterin molybdenumtransferase</fullName>
        <ecNumber evidence="11">2.10.1.1</ecNumber>
    </recommendedName>
</protein>
<keyword evidence="8 11" id="KW-0460">Magnesium</keyword>
<dbReference type="InterPro" id="IPR036425">
    <property type="entry name" value="MoaB/Mog-like_dom_sf"/>
</dbReference>
<dbReference type="InterPro" id="IPR005111">
    <property type="entry name" value="MoeA_C_domain_IV"/>
</dbReference>
<dbReference type="PANTHER" id="PTHR10192:SF5">
    <property type="entry name" value="GEPHYRIN"/>
    <property type="match status" value="1"/>
</dbReference>
<keyword evidence="14" id="KW-1185">Reference proteome</keyword>
<dbReference type="Proteomes" id="UP000544872">
    <property type="component" value="Unassembled WGS sequence"/>
</dbReference>
<dbReference type="GO" id="GO:0005829">
    <property type="term" value="C:cytosol"/>
    <property type="evidence" value="ECO:0007669"/>
    <property type="project" value="TreeGrafter"/>
</dbReference>
<comment type="function">
    <text evidence="2 11">Catalyzes the insertion of molybdate into adenylated molybdopterin with the concomitant release of AMP.</text>
</comment>
<dbReference type="FunFam" id="3.40.980.10:FF:000004">
    <property type="entry name" value="Molybdopterin molybdenumtransferase"/>
    <property type="match status" value="1"/>
</dbReference>
<organism evidence="13 14">
    <name type="scientific">Novispirillum itersonii</name>
    <name type="common">Aquaspirillum itersonii</name>
    <dbReference type="NCBI Taxonomy" id="189"/>
    <lineage>
        <taxon>Bacteria</taxon>
        <taxon>Pseudomonadati</taxon>
        <taxon>Pseudomonadota</taxon>
        <taxon>Alphaproteobacteria</taxon>
        <taxon>Rhodospirillales</taxon>
        <taxon>Novispirillaceae</taxon>
        <taxon>Novispirillum</taxon>
    </lineage>
</organism>
<dbReference type="Pfam" id="PF00994">
    <property type="entry name" value="MoCF_biosynth"/>
    <property type="match status" value="1"/>
</dbReference>
<dbReference type="NCBIfam" id="TIGR00177">
    <property type="entry name" value="molyb_syn"/>
    <property type="match status" value="1"/>
</dbReference>
<comment type="catalytic activity">
    <reaction evidence="10">
        <text>adenylyl-molybdopterin + molybdate = Mo-molybdopterin + AMP + H(+)</text>
        <dbReference type="Rhea" id="RHEA:35047"/>
        <dbReference type="ChEBI" id="CHEBI:15378"/>
        <dbReference type="ChEBI" id="CHEBI:36264"/>
        <dbReference type="ChEBI" id="CHEBI:62727"/>
        <dbReference type="ChEBI" id="CHEBI:71302"/>
        <dbReference type="ChEBI" id="CHEBI:456215"/>
        <dbReference type="EC" id="2.10.1.1"/>
    </reaction>
</comment>
<keyword evidence="7 11" id="KW-0479">Metal-binding</keyword>
<reference evidence="13 14" key="1">
    <citation type="submission" date="2020-08" db="EMBL/GenBank/DDBJ databases">
        <title>Genomic Encyclopedia of Type Strains, Phase IV (KMG-IV): sequencing the most valuable type-strain genomes for metagenomic binning, comparative biology and taxonomic classification.</title>
        <authorList>
            <person name="Goeker M."/>
        </authorList>
    </citation>
    <scope>NUCLEOTIDE SEQUENCE [LARGE SCALE GENOMIC DNA]</scope>
    <source>
        <strain evidence="13 14">DSM 11590</strain>
    </source>
</reference>
<dbReference type="GO" id="GO:0046872">
    <property type="term" value="F:metal ion binding"/>
    <property type="evidence" value="ECO:0007669"/>
    <property type="project" value="UniProtKB-UniRule"/>
</dbReference>
<evidence type="ECO:0000256" key="8">
    <source>
        <dbReference type="ARBA" id="ARBA00022842"/>
    </source>
</evidence>
<dbReference type="AlphaFoldDB" id="A0A7X0DMV9"/>
<dbReference type="SMART" id="SM00852">
    <property type="entry name" value="MoCF_biosynth"/>
    <property type="match status" value="1"/>
</dbReference>
<evidence type="ECO:0000256" key="1">
    <source>
        <dbReference type="ARBA" id="ARBA00001946"/>
    </source>
</evidence>
<dbReference type="Pfam" id="PF03454">
    <property type="entry name" value="MoeA_C"/>
    <property type="match status" value="1"/>
</dbReference>
<dbReference type="Pfam" id="PF03453">
    <property type="entry name" value="MoeA_N"/>
    <property type="match status" value="1"/>
</dbReference>
<dbReference type="SUPFAM" id="SSF53218">
    <property type="entry name" value="Molybdenum cofactor biosynthesis proteins"/>
    <property type="match status" value="1"/>
</dbReference>
<dbReference type="NCBIfam" id="NF045515">
    <property type="entry name" value="Glp_gephyrin"/>
    <property type="match status" value="1"/>
</dbReference>
<dbReference type="GO" id="GO:0061599">
    <property type="term" value="F:molybdopterin molybdotransferase activity"/>
    <property type="evidence" value="ECO:0007669"/>
    <property type="project" value="UniProtKB-UniRule"/>
</dbReference>
<comment type="caution">
    <text evidence="13">The sequence shown here is derived from an EMBL/GenBank/DDBJ whole genome shotgun (WGS) entry which is preliminary data.</text>
</comment>
<comment type="pathway">
    <text evidence="3 11">Cofactor biosynthesis; molybdopterin biosynthesis.</text>
</comment>
<proteinExistence type="inferred from homology"/>
<dbReference type="PROSITE" id="PS01079">
    <property type="entry name" value="MOCF_BIOSYNTHESIS_2"/>
    <property type="match status" value="1"/>
</dbReference>
<dbReference type="InterPro" id="IPR008284">
    <property type="entry name" value="MoCF_biosynth_CS"/>
</dbReference>